<dbReference type="SUPFAM" id="SSF46785">
    <property type="entry name" value="Winged helix' DNA-binding domain"/>
    <property type="match status" value="1"/>
</dbReference>
<organism evidence="5 6">
    <name type="scientific">Ramlibacter ginsenosidimutans</name>
    <dbReference type="NCBI Taxonomy" id="502333"/>
    <lineage>
        <taxon>Bacteria</taxon>
        <taxon>Pseudomonadati</taxon>
        <taxon>Pseudomonadota</taxon>
        <taxon>Betaproteobacteria</taxon>
        <taxon>Burkholderiales</taxon>
        <taxon>Comamonadaceae</taxon>
        <taxon>Ramlibacter</taxon>
    </lineage>
</organism>
<evidence type="ECO:0000313" key="5">
    <source>
        <dbReference type="EMBL" id="MBK6006424.1"/>
    </source>
</evidence>
<name>A0A934WL57_9BURK</name>
<dbReference type="InterPro" id="IPR012318">
    <property type="entry name" value="HTH_CRP"/>
</dbReference>
<gene>
    <name evidence="5" type="ORF">JJB11_10000</name>
</gene>
<dbReference type="InterPro" id="IPR050397">
    <property type="entry name" value="Env_Response_Regulators"/>
</dbReference>
<dbReference type="PANTHER" id="PTHR24567">
    <property type="entry name" value="CRP FAMILY TRANSCRIPTIONAL REGULATORY PROTEIN"/>
    <property type="match status" value="1"/>
</dbReference>
<keyword evidence="3" id="KW-0804">Transcription</keyword>
<dbReference type="SMART" id="SM00100">
    <property type="entry name" value="cNMP"/>
    <property type="match status" value="1"/>
</dbReference>
<keyword evidence="6" id="KW-1185">Reference proteome</keyword>
<dbReference type="PANTHER" id="PTHR24567:SF74">
    <property type="entry name" value="HTH-TYPE TRANSCRIPTIONAL REGULATOR ARCR"/>
    <property type="match status" value="1"/>
</dbReference>
<dbReference type="PROSITE" id="PS50042">
    <property type="entry name" value="CNMP_BINDING_3"/>
    <property type="match status" value="1"/>
</dbReference>
<dbReference type="SUPFAM" id="SSF51206">
    <property type="entry name" value="cAMP-binding domain-like"/>
    <property type="match status" value="1"/>
</dbReference>
<dbReference type="GO" id="GO:0003677">
    <property type="term" value="F:DNA binding"/>
    <property type="evidence" value="ECO:0007669"/>
    <property type="project" value="UniProtKB-KW"/>
</dbReference>
<dbReference type="Gene3D" id="1.10.10.10">
    <property type="entry name" value="Winged helix-like DNA-binding domain superfamily/Winged helix DNA-binding domain"/>
    <property type="match status" value="1"/>
</dbReference>
<dbReference type="RefSeq" id="WP_201169600.1">
    <property type="nucleotide sequence ID" value="NZ_JAEPWM010000003.1"/>
</dbReference>
<dbReference type="EMBL" id="JAEPWM010000003">
    <property type="protein sequence ID" value="MBK6006424.1"/>
    <property type="molecule type" value="Genomic_DNA"/>
</dbReference>
<dbReference type="InterPro" id="IPR000595">
    <property type="entry name" value="cNMP-bd_dom"/>
</dbReference>
<accession>A0A934WL57</accession>
<dbReference type="Gene3D" id="2.60.120.10">
    <property type="entry name" value="Jelly Rolls"/>
    <property type="match status" value="1"/>
</dbReference>
<evidence type="ECO:0000256" key="1">
    <source>
        <dbReference type="ARBA" id="ARBA00023015"/>
    </source>
</evidence>
<evidence type="ECO:0000313" key="6">
    <source>
        <dbReference type="Proteomes" id="UP000630528"/>
    </source>
</evidence>
<keyword evidence="1" id="KW-0805">Transcription regulation</keyword>
<feature type="domain" description="Cyclic nucleotide-binding" evidence="4">
    <location>
        <begin position="17"/>
        <end position="120"/>
    </location>
</feature>
<dbReference type="CDD" id="cd00038">
    <property type="entry name" value="CAP_ED"/>
    <property type="match status" value="1"/>
</dbReference>
<reference evidence="5" key="1">
    <citation type="journal article" date="2012" name="J. Microbiol. Biotechnol.">
        <title>Ramlibacter ginsenosidimutans sp. nov., with ginsenoside-converting activity.</title>
        <authorList>
            <person name="Wang L."/>
            <person name="An D.S."/>
            <person name="Kim S.G."/>
            <person name="Jin F.X."/>
            <person name="Kim S.C."/>
            <person name="Lee S.T."/>
            <person name="Im W.T."/>
        </authorList>
    </citation>
    <scope>NUCLEOTIDE SEQUENCE</scope>
    <source>
        <strain evidence="5">KACC 17527</strain>
    </source>
</reference>
<dbReference type="GO" id="GO:0005829">
    <property type="term" value="C:cytosol"/>
    <property type="evidence" value="ECO:0007669"/>
    <property type="project" value="TreeGrafter"/>
</dbReference>
<dbReference type="Proteomes" id="UP000630528">
    <property type="component" value="Unassembled WGS sequence"/>
</dbReference>
<evidence type="ECO:0000259" key="4">
    <source>
        <dbReference type="PROSITE" id="PS50042"/>
    </source>
</evidence>
<comment type="caution">
    <text evidence="5">The sequence shown here is derived from an EMBL/GenBank/DDBJ whole genome shotgun (WGS) entry which is preliminary data.</text>
</comment>
<dbReference type="AlphaFoldDB" id="A0A934WL57"/>
<dbReference type="InterPro" id="IPR036388">
    <property type="entry name" value="WH-like_DNA-bd_sf"/>
</dbReference>
<dbReference type="Pfam" id="PF00027">
    <property type="entry name" value="cNMP_binding"/>
    <property type="match status" value="1"/>
</dbReference>
<dbReference type="GO" id="GO:0003700">
    <property type="term" value="F:DNA-binding transcription factor activity"/>
    <property type="evidence" value="ECO:0007669"/>
    <property type="project" value="TreeGrafter"/>
</dbReference>
<evidence type="ECO:0000256" key="2">
    <source>
        <dbReference type="ARBA" id="ARBA00023125"/>
    </source>
</evidence>
<keyword evidence="2" id="KW-0238">DNA-binding</keyword>
<dbReference type="InterPro" id="IPR014710">
    <property type="entry name" value="RmlC-like_jellyroll"/>
</dbReference>
<evidence type="ECO:0000256" key="3">
    <source>
        <dbReference type="ARBA" id="ARBA00023163"/>
    </source>
</evidence>
<proteinExistence type="predicted"/>
<reference evidence="5" key="2">
    <citation type="submission" date="2021-01" db="EMBL/GenBank/DDBJ databases">
        <authorList>
            <person name="Kang M."/>
        </authorList>
    </citation>
    <scope>NUCLEOTIDE SEQUENCE</scope>
    <source>
        <strain evidence="5">KACC 17527</strain>
    </source>
</reference>
<protein>
    <submittedName>
        <fullName evidence="5">Crp/Fnr family transcriptional regulator</fullName>
    </submittedName>
</protein>
<dbReference type="InterPro" id="IPR036390">
    <property type="entry name" value="WH_DNA-bd_sf"/>
</dbReference>
<sequence>MASSMQTSSLGLRQIDLLQGLDTARLDAIGRQCAWRPYEAGQRLVGREDGDRDLHFIIAGTVRVTTYSSAGRETSFRELAAGTSFGELAAIDGRPRSADVVALTPGLLASMPPAAFRELLRQEWIVNERVLVRLADLARGLVDRVLELSTLSVQQRVCMELLRIARSSEGAAGRELRIEPVPKHVELANRVSTYREQVTRELSALAKAGVLVRDGGALVVRDLLRLQRMAEGAREPLAKSGA</sequence>
<dbReference type="Pfam" id="PF13545">
    <property type="entry name" value="HTH_Crp_2"/>
    <property type="match status" value="1"/>
</dbReference>
<dbReference type="InterPro" id="IPR018490">
    <property type="entry name" value="cNMP-bd_dom_sf"/>
</dbReference>